<evidence type="ECO:0000256" key="5">
    <source>
        <dbReference type="ARBA" id="ARBA00022801"/>
    </source>
</evidence>
<evidence type="ECO:0000256" key="6">
    <source>
        <dbReference type="ARBA" id="ARBA00022918"/>
    </source>
</evidence>
<protein>
    <submittedName>
        <fullName evidence="9">Reverse ribonuclease</fullName>
    </submittedName>
</protein>
<keyword evidence="1" id="KW-0808">Transferase</keyword>
<dbReference type="PANTHER" id="PTHR37984:SF5">
    <property type="entry name" value="PROTEIN NYNRIN-LIKE"/>
    <property type="match status" value="1"/>
</dbReference>
<dbReference type="Proteomes" id="UP001057375">
    <property type="component" value="Unassembled WGS sequence"/>
</dbReference>
<dbReference type="Pfam" id="PF17921">
    <property type="entry name" value="Integrase_H2C2"/>
    <property type="match status" value="1"/>
</dbReference>
<dbReference type="PANTHER" id="PTHR37984">
    <property type="entry name" value="PROTEIN CBG26694"/>
    <property type="match status" value="1"/>
</dbReference>
<organism evidence="9 10">
    <name type="scientific">Aduncisulcus paluster</name>
    <dbReference type="NCBI Taxonomy" id="2918883"/>
    <lineage>
        <taxon>Eukaryota</taxon>
        <taxon>Metamonada</taxon>
        <taxon>Carpediemonas-like organisms</taxon>
        <taxon>Aduncisulcus</taxon>
    </lineage>
</organism>
<evidence type="ECO:0000256" key="3">
    <source>
        <dbReference type="ARBA" id="ARBA00022722"/>
    </source>
</evidence>
<sequence>TSVQRRWSVTEKECWAIVFAITQFERFLKGRHFDLFTDHRNLTFVQRSPNAKITRWWLRIQEFSFSVHHVKGEENGAADCCSRLVEFGKNALKSLKLIPDKEGEESPKRRIIEAQKAAKEDLDSMETVIFEKEEYRSKRSGRLYVPCDRTLRKDLMSMAHSGRLGGHKGRDAVVRTLHEWDLTWVGMRDDVADFIS</sequence>
<keyword evidence="5" id="KW-0378">Hydrolase</keyword>
<feature type="domain" description="Integrase zinc-binding" evidence="8">
    <location>
        <begin position="148"/>
        <end position="195"/>
    </location>
</feature>
<dbReference type="EMBL" id="BQXS01005071">
    <property type="protein sequence ID" value="GKT37708.1"/>
    <property type="molecule type" value="Genomic_DNA"/>
</dbReference>
<proteinExistence type="predicted"/>
<dbReference type="SUPFAM" id="SSF56672">
    <property type="entry name" value="DNA/RNA polymerases"/>
    <property type="match status" value="1"/>
</dbReference>
<evidence type="ECO:0000256" key="2">
    <source>
        <dbReference type="ARBA" id="ARBA00022695"/>
    </source>
</evidence>
<keyword evidence="4" id="KW-0255">Endonuclease</keyword>
<keyword evidence="3" id="KW-0540">Nuclease</keyword>
<dbReference type="InterPro" id="IPR043502">
    <property type="entry name" value="DNA/RNA_pol_sf"/>
</dbReference>
<evidence type="ECO:0000256" key="1">
    <source>
        <dbReference type="ARBA" id="ARBA00022679"/>
    </source>
</evidence>
<keyword evidence="10" id="KW-1185">Reference proteome</keyword>
<dbReference type="InterPro" id="IPR041373">
    <property type="entry name" value="RT_RNaseH"/>
</dbReference>
<gene>
    <name evidence="9" type="ORF">ADUPG1_003646</name>
</gene>
<dbReference type="Gene3D" id="1.10.340.70">
    <property type="match status" value="1"/>
</dbReference>
<feature type="non-terminal residue" evidence="9">
    <location>
        <position position="196"/>
    </location>
</feature>
<dbReference type="InterPro" id="IPR050951">
    <property type="entry name" value="Retrovirus_Pol_polyprotein"/>
</dbReference>
<dbReference type="InterPro" id="IPR041588">
    <property type="entry name" value="Integrase_H2C2"/>
</dbReference>
<evidence type="ECO:0000313" key="10">
    <source>
        <dbReference type="Proteomes" id="UP001057375"/>
    </source>
</evidence>
<keyword evidence="6" id="KW-0695">RNA-directed DNA polymerase</keyword>
<accession>A0ABQ5L169</accession>
<comment type="caution">
    <text evidence="9">The sequence shown here is derived from an EMBL/GenBank/DDBJ whole genome shotgun (WGS) entry which is preliminary data.</text>
</comment>
<evidence type="ECO:0000313" key="9">
    <source>
        <dbReference type="EMBL" id="GKT37708.1"/>
    </source>
</evidence>
<feature type="non-terminal residue" evidence="9">
    <location>
        <position position="1"/>
    </location>
</feature>
<keyword evidence="2" id="KW-0548">Nucleotidyltransferase</keyword>
<evidence type="ECO:0000259" key="8">
    <source>
        <dbReference type="Pfam" id="PF17921"/>
    </source>
</evidence>
<evidence type="ECO:0000259" key="7">
    <source>
        <dbReference type="Pfam" id="PF17917"/>
    </source>
</evidence>
<name>A0ABQ5L169_9EUKA</name>
<feature type="domain" description="Reverse transcriptase RNase H-like" evidence="7">
    <location>
        <begin position="2"/>
        <end position="63"/>
    </location>
</feature>
<reference evidence="9" key="1">
    <citation type="submission" date="2022-03" db="EMBL/GenBank/DDBJ databases">
        <title>Draft genome sequence of Aduncisulcus paluster, a free-living microaerophilic Fornicata.</title>
        <authorList>
            <person name="Yuyama I."/>
            <person name="Kume K."/>
            <person name="Tamura T."/>
            <person name="Inagaki Y."/>
            <person name="Hashimoto T."/>
        </authorList>
    </citation>
    <scope>NUCLEOTIDE SEQUENCE</scope>
    <source>
        <strain evidence="9">NY0171</strain>
    </source>
</reference>
<evidence type="ECO:0000256" key="4">
    <source>
        <dbReference type="ARBA" id="ARBA00022759"/>
    </source>
</evidence>
<dbReference type="Pfam" id="PF17917">
    <property type="entry name" value="RT_RNaseH"/>
    <property type="match status" value="1"/>
</dbReference>
<dbReference type="CDD" id="cd09274">
    <property type="entry name" value="RNase_HI_RT_Ty3"/>
    <property type="match status" value="1"/>
</dbReference>